<dbReference type="InterPro" id="IPR011989">
    <property type="entry name" value="ARM-like"/>
</dbReference>
<proteinExistence type="predicted"/>
<dbReference type="SUPFAM" id="SSF48371">
    <property type="entry name" value="ARM repeat"/>
    <property type="match status" value="1"/>
</dbReference>
<dbReference type="InterPro" id="IPR016024">
    <property type="entry name" value="ARM-type_fold"/>
</dbReference>
<dbReference type="Proteomes" id="UP001145742">
    <property type="component" value="Unassembled WGS sequence"/>
</dbReference>
<keyword evidence="2" id="KW-1185">Reference proteome</keyword>
<gene>
    <name evidence="1" type="ORF">WISP_76169</name>
</gene>
<sequence>MDTLIRIVLSVQHIVGKCCFEVALLGLDVLGAFVDRLSGRFKAYIGTVLMPLIDRMGDAKDQVREQAQNLILKLMDVAAPPMVRDAAILAIVEVYRHVGEKVRIDLAKRGIPPGRLQTIFTKFDELRNSGNMILSSVGEQENQLPAVNQWWSFLLQECKEKQMMSHEAKVRTISKWPHLTGMATLVS</sequence>
<protein>
    <submittedName>
        <fullName evidence="1">CLIP-associating protein 1-like protein</fullName>
    </submittedName>
</protein>
<dbReference type="EMBL" id="WHWB01033907">
    <property type="protein sequence ID" value="KAJ7415828.1"/>
    <property type="molecule type" value="Genomic_DNA"/>
</dbReference>
<evidence type="ECO:0000313" key="1">
    <source>
        <dbReference type="EMBL" id="KAJ7415828.1"/>
    </source>
</evidence>
<organism evidence="1 2">
    <name type="scientific">Willisornis vidua</name>
    <name type="common">Xingu scale-backed antbird</name>
    <dbReference type="NCBI Taxonomy" id="1566151"/>
    <lineage>
        <taxon>Eukaryota</taxon>
        <taxon>Metazoa</taxon>
        <taxon>Chordata</taxon>
        <taxon>Craniata</taxon>
        <taxon>Vertebrata</taxon>
        <taxon>Euteleostomi</taxon>
        <taxon>Archelosauria</taxon>
        <taxon>Archosauria</taxon>
        <taxon>Dinosauria</taxon>
        <taxon>Saurischia</taxon>
        <taxon>Theropoda</taxon>
        <taxon>Coelurosauria</taxon>
        <taxon>Aves</taxon>
        <taxon>Neognathae</taxon>
        <taxon>Neoaves</taxon>
        <taxon>Telluraves</taxon>
        <taxon>Australaves</taxon>
        <taxon>Passeriformes</taxon>
        <taxon>Thamnophilidae</taxon>
        <taxon>Willisornis</taxon>
    </lineage>
</organism>
<comment type="caution">
    <text evidence="1">The sequence shown here is derived from an EMBL/GenBank/DDBJ whole genome shotgun (WGS) entry which is preliminary data.</text>
</comment>
<dbReference type="Gene3D" id="1.25.10.10">
    <property type="entry name" value="Leucine-rich Repeat Variant"/>
    <property type="match status" value="2"/>
</dbReference>
<name>A0ABQ9DC92_9PASS</name>
<reference evidence="1" key="1">
    <citation type="submission" date="2019-10" db="EMBL/GenBank/DDBJ databases">
        <authorList>
            <person name="Soares A.E.R."/>
            <person name="Aleixo A."/>
            <person name="Schneider P."/>
            <person name="Miyaki C.Y."/>
            <person name="Schneider M.P."/>
            <person name="Mello C."/>
            <person name="Vasconcelos A.T.R."/>
        </authorList>
    </citation>
    <scope>NUCLEOTIDE SEQUENCE</scope>
    <source>
        <tissue evidence="1">Muscle</tissue>
    </source>
</reference>
<evidence type="ECO:0000313" key="2">
    <source>
        <dbReference type="Proteomes" id="UP001145742"/>
    </source>
</evidence>
<accession>A0ABQ9DC92</accession>